<name>A0A699GLF8_TANCI</name>
<feature type="domain" description="Reverse transcriptase RNase H-like" evidence="7">
    <location>
        <begin position="1"/>
        <end position="52"/>
    </location>
</feature>
<accession>A0A699GLF8</accession>
<dbReference type="InterPro" id="IPR043502">
    <property type="entry name" value="DNA/RNA_pol_sf"/>
</dbReference>
<keyword evidence="4" id="KW-0255">Endonuclease</keyword>
<keyword evidence="1" id="KW-0808">Transferase</keyword>
<evidence type="ECO:0000256" key="1">
    <source>
        <dbReference type="ARBA" id="ARBA00022679"/>
    </source>
</evidence>
<dbReference type="InterPro" id="IPR041373">
    <property type="entry name" value="RT_RNaseH"/>
</dbReference>
<gene>
    <name evidence="8" type="ORF">Tci_001506</name>
</gene>
<dbReference type="PANTHER" id="PTHR34072:SF57">
    <property type="entry name" value="RNA-DIRECTED DNA POLYMERASE"/>
    <property type="match status" value="1"/>
</dbReference>
<evidence type="ECO:0000256" key="3">
    <source>
        <dbReference type="ARBA" id="ARBA00022722"/>
    </source>
</evidence>
<dbReference type="SUPFAM" id="SSF56672">
    <property type="entry name" value="DNA/RNA polymerases"/>
    <property type="match status" value="1"/>
</dbReference>
<dbReference type="GO" id="GO:0003964">
    <property type="term" value="F:RNA-directed DNA polymerase activity"/>
    <property type="evidence" value="ECO:0007669"/>
    <property type="project" value="UniProtKB-KW"/>
</dbReference>
<protein>
    <submittedName>
        <fullName evidence="8">Reverse transcriptase domain-containing protein</fullName>
    </submittedName>
</protein>
<evidence type="ECO:0000259" key="7">
    <source>
        <dbReference type="Pfam" id="PF17917"/>
    </source>
</evidence>
<dbReference type="GO" id="GO:0016787">
    <property type="term" value="F:hydrolase activity"/>
    <property type="evidence" value="ECO:0007669"/>
    <property type="project" value="UniProtKB-KW"/>
</dbReference>
<dbReference type="Pfam" id="PF17917">
    <property type="entry name" value="RT_RNaseH"/>
    <property type="match status" value="1"/>
</dbReference>
<evidence type="ECO:0000313" key="8">
    <source>
        <dbReference type="EMBL" id="GEU29528.1"/>
    </source>
</evidence>
<keyword evidence="2" id="KW-0548">Nucleotidyltransferase</keyword>
<keyword evidence="6 8" id="KW-0695">RNA-directed DNA polymerase</keyword>
<evidence type="ECO:0000256" key="6">
    <source>
        <dbReference type="ARBA" id="ARBA00022918"/>
    </source>
</evidence>
<proteinExistence type="predicted"/>
<keyword evidence="3" id="KW-0540">Nuclease</keyword>
<dbReference type="PANTHER" id="PTHR34072">
    <property type="entry name" value="ENZYMATIC POLYPROTEIN-RELATED"/>
    <property type="match status" value="1"/>
</dbReference>
<keyword evidence="5" id="KW-0378">Hydrolase</keyword>
<dbReference type="EMBL" id="BKCJ010000076">
    <property type="protein sequence ID" value="GEU29528.1"/>
    <property type="molecule type" value="Genomic_DNA"/>
</dbReference>
<evidence type="ECO:0000256" key="4">
    <source>
        <dbReference type="ARBA" id="ARBA00022759"/>
    </source>
</evidence>
<evidence type="ECO:0000256" key="2">
    <source>
        <dbReference type="ARBA" id="ARBA00022695"/>
    </source>
</evidence>
<evidence type="ECO:0000256" key="5">
    <source>
        <dbReference type="ARBA" id="ARBA00022801"/>
    </source>
</evidence>
<sequence length="329" mass="39443">MLVVVYAFEKFRPYLVLSKSIVYTDHSTLKYLLSKQDAKPRLIWWVFLLQEFDIIVRDKKGMENLAVDHLSRLENPHKDVFENKDNNENFPLKTLGKISSEITSWFADFANFQAGNFIVKGMSSQQKKKFFKDVKHYFWDDPYLFWIYADQIIRRQGKSFVDYSLDHEQRIERKENYILGLVVVEQKKRDFISLYIFIRKQKEGNSFLRDYAEPYAIRDNKEVFRQADESYFAINATDIIELLTDQELKCGILTLFEMVISSLKWEFPLVNPQSGDWEYGYYVMKWMHDFVLKYQNENFPNIVPWTNERPLKNKELNAIIGARFTLWRD</sequence>
<dbReference type="AlphaFoldDB" id="A0A699GLF8"/>
<reference evidence="8" key="1">
    <citation type="journal article" date="2019" name="Sci. Rep.">
        <title>Draft genome of Tanacetum cinerariifolium, the natural source of mosquito coil.</title>
        <authorList>
            <person name="Yamashiro T."/>
            <person name="Shiraishi A."/>
            <person name="Satake H."/>
            <person name="Nakayama K."/>
        </authorList>
    </citation>
    <scope>NUCLEOTIDE SEQUENCE</scope>
</reference>
<organism evidence="8">
    <name type="scientific">Tanacetum cinerariifolium</name>
    <name type="common">Dalmatian daisy</name>
    <name type="synonym">Chrysanthemum cinerariifolium</name>
    <dbReference type="NCBI Taxonomy" id="118510"/>
    <lineage>
        <taxon>Eukaryota</taxon>
        <taxon>Viridiplantae</taxon>
        <taxon>Streptophyta</taxon>
        <taxon>Embryophyta</taxon>
        <taxon>Tracheophyta</taxon>
        <taxon>Spermatophyta</taxon>
        <taxon>Magnoliopsida</taxon>
        <taxon>eudicotyledons</taxon>
        <taxon>Gunneridae</taxon>
        <taxon>Pentapetalae</taxon>
        <taxon>asterids</taxon>
        <taxon>campanulids</taxon>
        <taxon>Asterales</taxon>
        <taxon>Asteraceae</taxon>
        <taxon>Asteroideae</taxon>
        <taxon>Anthemideae</taxon>
        <taxon>Anthemidinae</taxon>
        <taxon>Tanacetum</taxon>
    </lineage>
</organism>
<dbReference type="GO" id="GO:0004519">
    <property type="term" value="F:endonuclease activity"/>
    <property type="evidence" value="ECO:0007669"/>
    <property type="project" value="UniProtKB-KW"/>
</dbReference>
<comment type="caution">
    <text evidence="8">The sequence shown here is derived from an EMBL/GenBank/DDBJ whole genome shotgun (WGS) entry which is preliminary data.</text>
</comment>